<dbReference type="InterPro" id="IPR001937">
    <property type="entry name" value="GalP_UDPtransf1"/>
</dbReference>
<keyword evidence="9 13" id="KW-0479">Metal-binding</keyword>
<sequence length="359" mass="40948">MGDFDFNNNSHRRYNPLLDSWILVSPHRTQRPWQGQQEKTAGDALPSYDPACYLCPGNTRITGEKNPKYESTYFFVNDYAAVKLDQPDYVTPQTSDDDVKSRLFKVQGTKGNCFVICFSPKHNVTLPLMSVPEIRVVINTWTDLYLKLQRETAFRYMQVFENKGASMGCSNPHPHCQVWCTENVPTDPAKELTSFGAYKAKHNTCLLCDYLSVELAEKSRIVLENDSFVALVPFWAVWPFETMILAKSHVASLPDFTDAQKEDLAAIIKTLTTRYDNLFLTSFPYSMGIHQAPIKPVGDEHSLAHFHMHFYPPLLRGATVRKFLVGYEMLAEPQRDLTAEQAADRLRALDDVHYSEKST</sequence>
<dbReference type="InterPro" id="IPR005849">
    <property type="entry name" value="GalP_Utransf_N"/>
</dbReference>
<comment type="pathway">
    <text evidence="3 13">Carbohydrate metabolism; galactose metabolism.</text>
</comment>
<evidence type="ECO:0000256" key="13">
    <source>
        <dbReference type="RuleBase" id="RU000506"/>
    </source>
</evidence>
<dbReference type="EC" id="2.7.7.12" evidence="5 13"/>
<evidence type="ECO:0000256" key="2">
    <source>
        <dbReference type="ARBA" id="ARBA00001947"/>
    </source>
</evidence>
<dbReference type="NCBIfam" id="TIGR00209">
    <property type="entry name" value="galT_1"/>
    <property type="match status" value="1"/>
</dbReference>
<keyword evidence="10" id="KW-0862">Zinc</keyword>
<dbReference type="PANTHER" id="PTHR11943:SF1">
    <property type="entry name" value="GALACTOSE-1-PHOSPHATE URIDYLYLTRANSFERASE"/>
    <property type="match status" value="1"/>
</dbReference>
<reference evidence="16 17" key="1">
    <citation type="submission" date="2024-03" db="EMBL/GenBank/DDBJ databases">
        <title>Genome-scale model development and genomic sequencing of the oleaginous clade Lipomyces.</title>
        <authorList>
            <consortium name="Lawrence Berkeley National Laboratory"/>
            <person name="Czajka J.J."/>
            <person name="Han Y."/>
            <person name="Kim J."/>
            <person name="Mondo S.J."/>
            <person name="Hofstad B.A."/>
            <person name="Robles A."/>
            <person name="Haridas S."/>
            <person name="Riley R."/>
            <person name="LaButti K."/>
            <person name="Pangilinan J."/>
            <person name="Andreopoulos W."/>
            <person name="Lipzen A."/>
            <person name="Yan J."/>
            <person name="Wang M."/>
            <person name="Ng V."/>
            <person name="Grigoriev I.V."/>
            <person name="Spatafora J.W."/>
            <person name="Magnuson J.K."/>
            <person name="Baker S.E."/>
            <person name="Pomraning K.R."/>
        </authorList>
    </citation>
    <scope>NUCLEOTIDE SEQUENCE [LARGE SCALE GENOMIC DNA]</scope>
    <source>
        <strain evidence="16 17">Phaff 52-87</strain>
    </source>
</reference>
<comment type="catalytic activity">
    <reaction evidence="1 13">
        <text>alpha-D-galactose 1-phosphate + UDP-alpha-D-glucose = alpha-D-glucose 1-phosphate + UDP-alpha-D-galactose</text>
        <dbReference type="Rhea" id="RHEA:13989"/>
        <dbReference type="ChEBI" id="CHEBI:58336"/>
        <dbReference type="ChEBI" id="CHEBI:58601"/>
        <dbReference type="ChEBI" id="CHEBI:58885"/>
        <dbReference type="ChEBI" id="CHEBI:66914"/>
        <dbReference type="EC" id="2.7.7.12"/>
    </reaction>
</comment>
<dbReference type="Pfam" id="PF01087">
    <property type="entry name" value="GalP_UDP_transf"/>
    <property type="match status" value="1"/>
</dbReference>
<comment type="caution">
    <text evidence="16">The sequence shown here is derived from an EMBL/GenBank/DDBJ whole genome shotgun (WGS) entry which is preliminary data.</text>
</comment>
<dbReference type="InterPro" id="IPR005850">
    <property type="entry name" value="GalP_Utransf_C"/>
</dbReference>
<evidence type="ECO:0000256" key="3">
    <source>
        <dbReference type="ARBA" id="ARBA00004947"/>
    </source>
</evidence>
<dbReference type="PANTHER" id="PTHR11943">
    <property type="entry name" value="GALACTOSE-1-PHOSPHATE URIDYLYLTRANSFERASE"/>
    <property type="match status" value="1"/>
</dbReference>
<dbReference type="NCBIfam" id="NF008724">
    <property type="entry name" value="PRK11720.1"/>
    <property type="match status" value="1"/>
</dbReference>
<feature type="domain" description="Galactose-1-phosphate uridyl transferase C-terminal" evidence="15">
    <location>
        <begin position="192"/>
        <end position="357"/>
    </location>
</feature>
<dbReference type="GeneID" id="90040336"/>
<keyword evidence="12 13" id="KW-0119">Carbohydrate metabolism</keyword>
<protein>
    <recommendedName>
        <fullName evidence="6 13">Galactose-1-phosphate uridylyltransferase</fullName>
        <ecNumber evidence="5 13">2.7.7.12</ecNumber>
    </recommendedName>
</protein>
<evidence type="ECO:0000313" key="16">
    <source>
        <dbReference type="EMBL" id="KAK7204233.1"/>
    </source>
</evidence>
<evidence type="ECO:0000256" key="12">
    <source>
        <dbReference type="ARBA" id="ARBA00023277"/>
    </source>
</evidence>
<dbReference type="RefSeq" id="XP_064767266.1">
    <property type="nucleotide sequence ID" value="XM_064914824.1"/>
</dbReference>
<evidence type="ECO:0000256" key="4">
    <source>
        <dbReference type="ARBA" id="ARBA00010951"/>
    </source>
</evidence>
<keyword evidence="11 13" id="KW-0299">Galactose metabolism</keyword>
<evidence type="ECO:0000256" key="11">
    <source>
        <dbReference type="ARBA" id="ARBA00023144"/>
    </source>
</evidence>
<dbReference type="CDD" id="cd00608">
    <property type="entry name" value="GalT"/>
    <property type="match status" value="1"/>
</dbReference>
<proteinExistence type="inferred from homology"/>
<name>A0ABR1F310_9ASCO</name>
<dbReference type="PIRSF" id="PIRSF000808">
    <property type="entry name" value="GalT"/>
    <property type="match status" value="1"/>
</dbReference>
<dbReference type="InterPro" id="IPR019779">
    <property type="entry name" value="GalP_UDPtransf1_His-AS"/>
</dbReference>
<dbReference type="Gene3D" id="3.30.428.10">
    <property type="entry name" value="HIT-like"/>
    <property type="match status" value="2"/>
</dbReference>
<comment type="cofactor">
    <cofactor evidence="2">
        <name>Zn(2+)</name>
        <dbReference type="ChEBI" id="CHEBI:29105"/>
    </cofactor>
</comment>
<evidence type="ECO:0000259" key="15">
    <source>
        <dbReference type="Pfam" id="PF02744"/>
    </source>
</evidence>
<dbReference type="PROSITE" id="PS00117">
    <property type="entry name" value="GAL_P_UDP_TRANSF_I"/>
    <property type="match status" value="1"/>
</dbReference>
<evidence type="ECO:0000256" key="5">
    <source>
        <dbReference type="ARBA" id="ARBA00012384"/>
    </source>
</evidence>
<evidence type="ECO:0000256" key="9">
    <source>
        <dbReference type="ARBA" id="ARBA00022723"/>
    </source>
</evidence>
<organism evidence="16 17">
    <name type="scientific">Myxozyma melibiosi</name>
    <dbReference type="NCBI Taxonomy" id="54550"/>
    <lineage>
        <taxon>Eukaryota</taxon>
        <taxon>Fungi</taxon>
        <taxon>Dikarya</taxon>
        <taxon>Ascomycota</taxon>
        <taxon>Saccharomycotina</taxon>
        <taxon>Lipomycetes</taxon>
        <taxon>Lipomycetales</taxon>
        <taxon>Lipomycetaceae</taxon>
        <taxon>Myxozyma</taxon>
    </lineage>
</organism>
<dbReference type="EMBL" id="JBBJBU010000009">
    <property type="protein sequence ID" value="KAK7204233.1"/>
    <property type="molecule type" value="Genomic_DNA"/>
</dbReference>
<dbReference type="SUPFAM" id="SSF54197">
    <property type="entry name" value="HIT-like"/>
    <property type="match status" value="2"/>
</dbReference>
<evidence type="ECO:0000313" key="17">
    <source>
        <dbReference type="Proteomes" id="UP001498771"/>
    </source>
</evidence>
<dbReference type="InterPro" id="IPR036265">
    <property type="entry name" value="HIT-like_sf"/>
</dbReference>
<evidence type="ECO:0000256" key="7">
    <source>
        <dbReference type="ARBA" id="ARBA00022679"/>
    </source>
</evidence>
<evidence type="ECO:0000256" key="6">
    <source>
        <dbReference type="ARBA" id="ARBA00016340"/>
    </source>
</evidence>
<evidence type="ECO:0000256" key="10">
    <source>
        <dbReference type="ARBA" id="ARBA00022833"/>
    </source>
</evidence>
<evidence type="ECO:0000256" key="8">
    <source>
        <dbReference type="ARBA" id="ARBA00022695"/>
    </source>
</evidence>
<accession>A0ABR1F310</accession>
<dbReference type="Proteomes" id="UP001498771">
    <property type="component" value="Unassembled WGS sequence"/>
</dbReference>
<keyword evidence="17" id="KW-1185">Reference proteome</keyword>
<feature type="domain" description="Galactose-1-phosphate uridyl transferase N-terminal" evidence="14">
    <location>
        <begin position="4"/>
        <end position="185"/>
    </location>
</feature>
<evidence type="ECO:0000256" key="1">
    <source>
        <dbReference type="ARBA" id="ARBA00001107"/>
    </source>
</evidence>
<keyword evidence="7 13" id="KW-0808">Transferase</keyword>
<dbReference type="GO" id="GO:0016740">
    <property type="term" value="F:transferase activity"/>
    <property type="evidence" value="ECO:0007669"/>
    <property type="project" value="UniProtKB-KW"/>
</dbReference>
<keyword evidence="8 13" id="KW-0548">Nucleotidyltransferase</keyword>
<evidence type="ECO:0000259" key="14">
    <source>
        <dbReference type="Pfam" id="PF01087"/>
    </source>
</evidence>
<dbReference type="Pfam" id="PF02744">
    <property type="entry name" value="GalP_UDP_tr_C"/>
    <property type="match status" value="1"/>
</dbReference>
<comment type="similarity">
    <text evidence="4 13">Belongs to the galactose-1-phosphate uridylyltransferase type 1 family.</text>
</comment>
<gene>
    <name evidence="16" type="ORF">BZA70DRAFT_307258</name>
</gene>